<comment type="caution">
    <text evidence="2">The sequence shown here is derived from an EMBL/GenBank/DDBJ whole genome shotgun (WGS) entry which is preliminary data.</text>
</comment>
<evidence type="ECO:0000313" key="3">
    <source>
        <dbReference type="Proteomes" id="UP000324222"/>
    </source>
</evidence>
<sequence length="246" mass="27464">MFNSSVRLEDQFADSESYLPLNSKMRLHFESFKQRTGSSWLFKSRGPKGITHSLSRRIGMIVVSFCRGLRLEMARGTAPTHSSLCLAHETPGLDGGWLRGGSMWRTGPRRATSRCHDSTQDLASVDPWRRRSASTQGTLKGRQARKKSRESNSSDAVRQPRPGWPWLTLRVVPDRIHNTYKLTPAKTLMVCTRITQTSQPQDPSPAGGGGPAARTLTSHHYRIFNISTLTARISSSPGESPNISYW</sequence>
<evidence type="ECO:0000313" key="2">
    <source>
        <dbReference type="EMBL" id="MPC26940.1"/>
    </source>
</evidence>
<protein>
    <submittedName>
        <fullName evidence="2">Uncharacterized protein</fullName>
    </submittedName>
</protein>
<organism evidence="2 3">
    <name type="scientific">Portunus trituberculatus</name>
    <name type="common">Swimming crab</name>
    <name type="synonym">Neptunus trituberculatus</name>
    <dbReference type="NCBI Taxonomy" id="210409"/>
    <lineage>
        <taxon>Eukaryota</taxon>
        <taxon>Metazoa</taxon>
        <taxon>Ecdysozoa</taxon>
        <taxon>Arthropoda</taxon>
        <taxon>Crustacea</taxon>
        <taxon>Multicrustacea</taxon>
        <taxon>Malacostraca</taxon>
        <taxon>Eumalacostraca</taxon>
        <taxon>Eucarida</taxon>
        <taxon>Decapoda</taxon>
        <taxon>Pleocyemata</taxon>
        <taxon>Brachyura</taxon>
        <taxon>Eubrachyura</taxon>
        <taxon>Portunoidea</taxon>
        <taxon>Portunidae</taxon>
        <taxon>Portuninae</taxon>
        <taxon>Portunus</taxon>
    </lineage>
</organism>
<dbReference type="Proteomes" id="UP000324222">
    <property type="component" value="Unassembled WGS sequence"/>
</dbReference>
<feature type="region of interest" description="Disordered" evidence="1">
    <location>
        <begin position="196"/>
        <end position="215"/>
    </location>
</feature>
<proteinExistence type="predicted"/>
<evidence type="ECO:0000256" key="1">
    <source>
        <dbReference type="SAM" id="MobiDB-lite"/>
    </source>
</evidence>
<reference evidence="2 3" key="1">
    <citation type="submission" date="2019-05" db="EMBL/GenBank/DDBJ databases">
        <title>Another draft genome of Portunus trituberculatus and its Hox gene families provides insights of decapod evolution.</title>
        <authorList>
            <person name="Jeong J.-H."/>
            <person name="Song I."/>
            <person name="Kim S."/>
            <person name="Choi T."/>
            <person name="Kim D."/>
            <person name="Ryu S."/>
            <person name="Kim W."/>
        </authorList>
    </citation>
    <scope>NUCLEOTIDE SEQUENCE [LARGE SCALE GENOMIC DNA]</scope>
    <source>
        <tissue evidence="2">Muscle</tissue>
    </source>
</reference>
<keyword evidence="3" id="KW-1185">Reference proteome</keyword>
<name>A0A5B7DZ99_PORTR</name>
<dbReference type="AlphaFoldDB" id="A0A5B7DZ99"/>
<accession>A0A5B7DZ99</accession>
<dbReference type="EMBL" id="VSRR010001673">
    <property type="protein sequence ID" value="MPC26940.1"/>
    <property type="molecule type" value="Genomic_DNA"/>
</dbReference>
<feature type="region of interest" description="Disordered" evidence="1">
    <location>
        <begin position="108"/>
        <end position="162"/>
    </location>
</feature>
<gene>
    <name evidence="2" type="ORF">E2C01_020092</name>
</gene>